<dbReference type="Proteomes" id="UP000002420">
    <property type="component" value="Chromosome"/>
</dbReference>
<dbReference type="eggNOG" id="COG1136">
    <property type="taxonomic scope" value="Bacteria"/>
</dbReference>
<keyword evidence="1" id="KW-0813">Transport</keyword>
<evidence type="ECO:0000256" key="2">
    <source>
        <dbReference type="ARBA" id="ARBA00022741"/>
    </source>
</evidence>
<evidence type="ECO:0000313" key="7">
    <source>
        <dbReference type="Proteomes" id="UP000002420"/>
    </source>
</evidence>
<dbReference type="OrthoDB" id="9809450at2"/>
<dbReference type="EMBL" id="CP001089">
    <property type="protein sequence ID" value="ACD95518.1"/>
    <property type="molecule type" value="Genomic_DNA"/>
</dbReference>
<dbReference type="InterPro" id="IPR027417">
    <property type="entry name" value="P-loop_NTPase"/>
</dbReference>
<dbReference type="FunFam" id="3.40.50.300:FF:000032">
    <property type="entry name" value="Export ABC transporter ATP-binding protein"/>
    <property type="match status" value="1"/>
</dbReference>
<protein>
    <submittedName>
        <fullName evidence="6">ABC transporter related</fullName>
    </submittedName>
</protein>
<organism evidence="6 7">
    <name type="scientific">Trichlorobacter lovleyi (strain ATCC BAA-1151 / DSM 17278 / SZ)</name>
    <name type="common">Geobacter lovleyi</name>
    <dbReference type="NCBI Taxonomy" id="398767"/>
    <lineage>
        <taxon>Bacteria</taxon>
        <taxon>Pseudomonadati</taxon>
        <taxon>Thermodesulfobacteriota</taxon>
        <taxon>Desulfuromonadia</taxon>
        <taxon>Geobacterales</taxon>
        <taxon>Geobacteraceae</taxon>
        <taxon>Trichlorobacter</taxon>
    </lineage>
</organism>
<dbReference type="InterPro" id="IPR003593">
    <property type="entry name" value="AAA+_ATPase"/>
</dbReference>
<dbReference type="HOGENOM" id="CLU_000604_1_22_7"/>
<dbReference type="InterPro" id="IPR015854">
    <property type="entry name" value="ABC_transpr_LolD-like"/>
</dbReference>
<sequence length="234" mass="25331">MSLVIAEQVRKLYRSGETEVEALKGVSFQIGAGSFVSFVGPSGSGKTTLLNLIGCLDAPTAGSLTVAGTDVATLNRTSGAAFRGSEIGFIFQDFNLLPVLSVYENIEYPLLMIQRTAETERRKRVMALLEAVGMTDQALKHPDQISGGQKQRVAVARALVTNPKLVLADEPTANLDHATAFMVINLMKQMRDQFGTTFVFSTHDPRIVGEAEVIHHLEDGLLKESEQKGDGSHD</sequence>
<dbReference type="KEGG" id="glo:Glov_1802"/>
<dbReference type="Pfam" id="PF00005">
    <property type="entry name" value="ABC_tran"/>
    <property type="match status" value="1"/>
</dbReference>
<evidence type="ECO:0000259" key="5">
    <source>
        <dbReference type="PROSITE" id="PS50893"/>
    </source>
</evidence>
<accession>B3EBC4</accession>
<keyword evidence="3" id="KW-0067">ATP-binding</keyword>
<keyword evidence="7" id="KW-1185">Reference proteome</keyword>
<dbReference type="InterPro" id="IPR017871">
    <property type="entry name" value="ABC_transporter-like_CS"/>
</dbReference>
<proteinExistence type="inferred from homology"/>
<dbReference type="GO" id="GO:0005524">
    <property type="term" value="F:ATP binding"/>
    <property type="evidence" value="ECO:0007669"/>
    <property type="project" value="UniProtKB-KW"/>
</dbReference>
<dbReference type="GO" id="GO:0016887">
    <property type="term" value="F:ATP hydrolysis activity"/>
    <property type="evidence" value="ECO:0007669"/>
    <property type="project" value="InterPro"/>
</dbReference>
<reference evidence="6 7" key="1">
    <citation type="submission" date="2008-05" db="EMBL/GenBank/DDBJ databases">
        <title>Complete sequence of chromosome of Geobacter lovleyi SZ.</title>
        <authorList>
            <consortium name="US DOE Joint Genome Institute"/>
            <person name="Lucas S."/>
            <person name="Copeland A."/>
            <person name="Lapidus A."/>
            <person name="Glavina del Rio T."/>
            <person name="Dalin E."/>
            <person name="Tice H."/>
            <person name="Bruce D."/>
            <person name="Goodwin L."/>
            <person name="Pitluck S."/>
            <person name="Chertkov O."/>
            <person name="Meincke L."/>
            <person name="Brettin T."/>
            <person name="Detter J.C."/>
            <person name="Han C."/>
            <person name="Tapia R."/>
            <person name="Kuske C.R."/>
            <person name="Schmutz J."/>
            <person name="Larimer F."/>
            <person name="Land M."/>
            <person name="Hauser L."/>
            <person name="Kyrpides N."/>
            <person name="Mikhailova N."/>
            <person name="Sung Y."/>
            <person name="Fletcher K.E."/>
            <person name="Ritalahti K.M."/>
            <person name="Loeffler F.E."/>
            <person name="Richardson P."/>
        </authorList>
    </citation>
    <scope>NUCLEOTIDE SEQUENCE [LARGE SCALE GENOMIC DNA]</scope>
    <source>
        <strain evidence="7">ATCC BAA-1151 / DSM 17278 / SZ</strain>
    </source>
</reference>
<dbReference type="Gene3D" id="3.40.50.300">
    <property type="entry name" value="P-loop containing nucleotide triphosphate hydrolases"/>
    <property type="match status" value="1"/>
</dbReference>
<evidence type="ECO:0000256" key="3">
    <source>
        <dbReference type="ARBA" id="ARBA00022840"/>
    </source>
</evidence>
<gene>
    <name evidence="6" type="ordered locus">Glov_1802</name>
</gene>
<evidence type="ECO:0000256" key="4">
    <source>
        <dbReference type="ARBA" id="ARBA00038388"/>
    </source>
</evidence>
<keyword evidence="2" id="KW-0547">Nucleotide-binding</keyword>
<dbReference type="SUPFAM" id="SSF52540">
    <property type="entry name" value="P-loop containing nucleoside triphosphate hydrolases"/>
    <property type="match status" value="1"/>
</dbReference>
<dbReference type="InterPro" id="IPR003439">
    <property type="entry name" value="ABC_transporter-like_ATP-bd"/>
</dbReference>
<dbReference type="RefSeq" id="WP_012469857.1">
    <property type="nucleotide sequence ID" value="NC_010814.1"/>
</dbReference>
<evidence type="ECO:0000256" key="1">
    <source>
        <dbReference type="ARBA" id="ARBA00022448"/>
    </source>
</evidence>
<dbReference type="PANTHER" id="PTHR24220">
    <property type="entry name" value="IMPORT ATP-BINDING PROTEIN"/>
    <property type="match status" value="1"/>
</dbReference>
<dbReference type="AlphaFoldDB" id="B3EBC4"/>
<dbReference type="PANTHER" id="PTHR24220:SF86">
    <property type="entry name" value="ABC TRANSPORTER ABCH.1"/>
    <property type="match status" value="1"/>
</dbReference>
<dbReference type="GO" id="GO:0022857">
    <property type="term" value="F:transmembrane transporter activity"/>
    <property type="evidence" value="ECO:0007669"/>
    <property type="project" value="TreeGrafter"/>
</dbReference>
<dbReference type="SMART" id="SM00382">
    <property type="entry name" value="AAA"/>
    <property type="match status" value="1"/>
</dbReference>
<feature type="domain" description="ABC transporter" evidence="5">
    <location>
        <begin position="7"/>
        <end position="234"/>
    </location>
</feature>
<dbReference type="CDD" id="cd03255">
    <property type="entry name" value="ABC_MJ0796_LolCDE_FtsE"/>
    <property type="match status" value="1"/>
</dbReference>
<dbReference type="GO" id="GO:0098796">
    <property type="term" value="C:membrane protein complex"/>
    <property type="evidence" value="ECO:0007669"/>
    <property type="project" value="UniProtKB-ARBA"/>
</dbReference>
<dbReference type="STRING" id="398767.Glov_1802"/>
<evidence type="ECO:0000313" key="6">
    <source>
        <dbReference type="EMBL" id="ACD95518.1"/>
    </source>
</evidence>
<name>B3EBC4_TRIL1</name>
<comment type="similarity">
    <text evidence="4">Belongs to the ABC transporter superfamily. Macrolide exporter (TC 3.A.1.122) family.</text>
</comment>
<dbReference type="PROSITE" id="PS00211">
    <property type="entry name" value="ABC_TRANSPORTER_1"/>
    <property type="match status" value="1"/>
</dbReference>
<dbReference type="GO" id="GO:0005886">
    <property type="term" value="C:plasma membrane"/>
    <property type="evidence" value="ECO:0007669"/>
    <property type="project" value="TreeGrafter"/>
</dbReference>
<dbReference type="PROSITE" id="PS50893">
    <property type="entry name" value="ABC_TRANSPORTER_2"/>
    <property type="match status" value="1"/>
</dbReference>
<dbReference type="InterPro" id="IPR017911">
    <property type="entry name" value="MacB-like_ATP-bd"/>
</dbReference>